<evidence type="ECO:0000313" key="2">
    <source>
        <dbReference type="Proteomes" id="UP001732700"/>
    </source>
</evidence>
<accession>A0ACD5VB93</accession>
<reference evidence="1" key="1">
    <citation type="submission" date="2021-05" db="EMBL/GenBank/DDBJ databases">
        <authorList>
            <person name="Scholz U."/>
            <person name="Mascher M."/>
            <person name="Fiebig A."/>
        </authorList>
    </citation>
    <scope>NUCLEOTIDE SEQUENCE [LARGE SCALE GENOMIC DNA]</scope>
</reference>
<dbReference type="EnsemblPlants" id="AVESA.00010b.r2.2DG0397290.1">
    <property type="protein sequence ID" value="AVESA.00010b.r2.2DG0397290.1.CDS"/>
    <property type="gene ID" value="AVESA.00010b.r2.2DG0397290"/>
</dbReference>
<reference evidence="1" key="2">
    <citation type="submission" date="2025-09" db="UniProtKB">
        <authorList>
            <consortium name="EnsemblPlants"/>
        </authorList>
    </citation>
    <scope>IDENTIFICATION</scope>
</reference>
<proteinExistence type="predicted"/>
<keyword evidence="2" id="KW-1185">Reference proteome</keyword>
<evidence type="ECO:0000313" key="1">
    <source>
        <dbReference type="EnsemblPlants" id="AVESA.00010b.r2.2DG0397290.1.CDS"/>
    </source>
</evidence>
<dbReference type="Proteomes" id="UP001732700">
    <property type="component" value="Chromosome 2D"/>
</dbReference>
<sequence length="547" mass="60548">MSDDRFLVLPGTTRTVITKRRNADPASRYRLCRSISGGTSCDCGGPYPAHTRTAAGYRTTTGHRISISICFAAPPAVSRLHIDVPDFPERLTVHPVPIAVHGDSVLVNVNIVEDDRVDAVVYCAGAVPSRPPSLSLLPPCYFTLKGEDEERWRMVYPQGRVLEKRSTGFLRCGGGGEFVVAFLKLNVDDVEEAELCVFRRPGWELKRLPVRHGTVRRDDMWGWQPDTAIAVGGRYLCWGDLSRGIIFWDALADGPELQYVPLPLAEPLRRCRGREEYALYRRSRSLCVVAGEELKFVDVAPRCCCGGLAATRCPRSKYAFRITTWTLRMEDMTWWQDGEMDAAELWALPGYGGLPRVPVEYPVVSMDEPGVLCLLLCENHHDGGREHGDDAVWLIKVDTSRKVLLSVARYGGSFHHEAFLPSEVSKHFGTPPPGIINRVAAAAGGVDQAMTNAAYQGAYRPDASRGIPSYPTWPANSSAPIGSYEHADRGSNNLAVCQLCGKVGHVASCCFKRFQHHFFGLGNDGRYTHRQIAAATLTQKRNIHHCE</sequence>
<organism evidence="1 2">
    <name type="scientific">Avena sativa</name>
    <name type="common">Oat</name>
    <dbReference type="NCBI Taxonomy" id="4498"/>
    <lineage>
        <taxon>Eukaryota</taxon>
        <taxon>Viridiplantae</taxon>
        <taxon>Streptophyta</taxon>
        <taxon>Embryophyta</taxon>
        <taxon>Tracheophyta</taxon>
        <taxon>Spermatophyta</taxon>
        <taxon>Magnoliopsida</taxon>
        <taxon>Liliopsida</taxon>
        <taxon>Poales</taxon>
        <taxon>Poaceae</taxon>
        <taxon>BOP clade</taxon>
        <taxon>Pooideae</taxon>
        <taxon>Poodae</taxon>
        <taxon>Poeae</taxon>
        <taxon>Poeae Chloroplast Group 1 (Aveneae type)</taxon>
        <taxon>Aveninae</taxon>
        <taxon>Avena</taxon>
    </lineage>
</organism>
<protein>
    <submittedName>
        <fullName evidence="1">Uncharacterized protein</fullName>
    </submittedName>
</protein>
<name>A0ACD5VB93_AVESA</name>